<name>A0A1J5QSC9_9ZZZZ</name>
<evidence type="ECO:0008006" key="2">
    <source>
        <dbReference type="Google" id="ProtNLM"/>
    </source>
</evidence>
<proteinExistence type="predicted"/>
<protein>
    <recommendedName>
        <fullName evidence="2">DUF3108 domain-containing protein</fullName>
    </recommendedName>
</protein>
<reference evidence="1" key="1">
    <citation type="submission" date="2016-10" db="EMBL/GenBank/DDBJ databases">
        <title>Sequence of Gallionella enrichment culture.</title>
        <authorList>
            <person name="Poehlein A."/>
            <person name="Muehling M."/>
            <person name="Daniel R."/>
        </authorList>
    </citation>
    <scope>NUCLEOTIDE SEQUENCE</scope>
</reference>
<evidence type="ECO:0000313" key="1">
    <source>
        <dbReference type="EMBL" id="OIQ86561.1"/>
    </source>
</evidence>
<sequence>MVHEQFVITGNTYKVESVTKGLGIYALLGERKLTSTGELTVQGLKPSHFELHQGHSAKKSLFTDFDWASKTVHMLVDGGTKDASLVSGTQDLASYAYQFMFLPTPLKSAFTVTLTTGKKLNQYPYKITGKEVLTLADTNGSSVQYKTIHIQLDQTQPQSESKELWLAAEHYYLPLRIMMVDDNGAKMEQTLTELHVE</sequence>
<dbReference type="EMBL" id="MLJW01000472">
    <property type="protein sequence ID" value="OIQ86561.1"/>
    <property type="molecule type" value="Genomic_DNA"/>
</dbReference>
<dbReference type="InterPro" id="IPR021457">
    <property type="entry name" value="DUF3108"/>
</dbReference>
<organism evidence="1">
    <name type="scientific">mine drainage metagenome</name>
    <dbReference type="NCBI Taxonomy" id="410659"/>
    <lineage>
        <taxon>unclassified sequences</taxon>
        <taxon>metagenomes</taxon>
        <taxon>ecological metagenomes</taxon>
    </lineage>
</organism>
<dbReference type="Pfam" id="PF11306">
    <property type="entry name" value="DUF3108"/>
    <property type="match status" value="1"/>
</dbReference>
<accession>A0A1J5QSC9</accession>
<dbReference type="AlphaFoldDB" id="A0A1J5QSC9"/>
<gene>
    <name evidence="1" type="ORF">GALL_315900</name>
</gene>
<comment type="caution">
    <text evidence="1">The sequence shown here is derived from an EMBL/GenBank/DDBJ whole genome shotgun (WGS) entry which is preliminary data.</text>
</comment>